<dbReference type="GO" id="GO:0016020">
    <property type="term" value="C:membrane"/>
    <property type="evidence" value="ECO:0007669"/>
    <property type="project" value="UniProtKB-SubCell"/>
</dbReference>
<evidence type="ECO:0000256" key="12">
    <source>
        <dbReference type="ARBA" id="ARBA00023136"/>
    </source>
</evidence>
<evidence type="ECO:0000256" key="10">
    <source>
        <dbReference type="ARBA" id="ARBA00022833"/>
    </source>
</evidence>
<comment type="similarity">
    <text evidence="13">Belongs to the RING-type zinc finger family. ATL subfamily.</text>
</comment>
<evidence type="ECO:0000256" key="13">
    <source>
        <dbReference type="ARBA" id="ARBA00024209"/>
    </source>
</evidence>
<gene>
    <name evidence="14" type="primary">ATL46_4</name>
    <name evidence="14" type="ORF">CFP56_036727</name>
</gene>
<dbReference type="GO" id="GO:0061630">
    <property type="term" value="F:ubiquitin protein ligase activity"/>
    <property type="evidence" value="ECO:0007669"/>
    <property type="project" value="UniProtKB-EC"/>
</dbReference>
<dbReference type="EC" id="2.3.2.27" evidence="4"/>
<reference evidence="14" key="2">
    <citation type="journal article" date="2018" name="Sci. Data">
        <title>The draft genome sequence of cork oak.</title>
        <authorList>
            <person name="Ramos A.M."/>
            <person name="Usie A."/>
            <person name="Barbosa P."/>
            <person name="Barros P.M."/>
            <person name="Capote T."/>
            <person name="Chaves I."/>
            <person name="Simoes F."/>
            <person name="Abreu I."/>
            <person name="Carrasquinho I."/>
            <person name="Faro C."/>
            <person name="Guimaraes J.B."/>
            <person name="Mendonca D."/>
            <person name="Nobrega F."/>
            <person name="Rodrigues L."/>
            <person name="Saibo N.J.M."/>
            <person name="Varela M.C."/>
            <person name="Egas C."/>
            <person name="Matos J."/>
            <person name="Miguel C.M."/>
            <person name="Oliveira M.M."/>
            <person name="Ricardo C.P."/>
            <person name="Goncalves S."/>
        </authorList>
    </citation>
    <scope>NUCLEOTIDE SEQUENCE [LARGE SCALE GENOMIC DNA]</scope>
    <source>
        <strain evidence="14">HL8</strain>
    </source>
</reference>
<evidence type="ECO:0000256" key="2">
    <source>
        <dbReference type="ARBA" id="ARBA00004167"/>
    </source>
</evidence>
<evidence type="ECO:0000256" key="4">
    <source>
        <dbReference type="ARBA" id="ARBA00012483"/>
    </source>
</evidence>
<accession>A0AAW0M941</accession>
<protein>
    <recommendedName>
        <fullName evidence="4">RING-type E3 ubiquitin transferase</fullName>
        <ecNumber evidence="4">2.3.2.27</ecNumber>
    </recommendedName>
</protein>
<keyword evidence="7" id="KW-0479">Metal-binding</keyword>
<comment type="catalytic activity">
    <reaction evidence="1">
        <text>S-ubiquitinyl-[E2 ubiquitin-conjugating enzyme]-L-cysteine + [acceptor protein]-L-lysine = [E2 ubiquitin-conjugating enzyme]-L-cysteine + N(6)-ubiquitinyl-[acceptor protein]-L-lysine.</text>
        <dbReference type="EC" id="2.3.2.27"/>
    </reaction>
</comment>
<sequence length="186" mass="20502">MLFIECIDIWLLSNSTCPLGRGTLLGFGNPMEIPALNFAISREQSSRFPNDGENRLGKFRSLHDGVGCGRREWETSSCNLDARRCYSISMGTFQYVVDDSNLQVALFDGSGIGDGGSNVKHVNERGYLAIFSDGGDVQGKKISGRKGECFSVSKIWLWSKKSGFHMDLLPFLNASIPINNDETHAL</sequence>
<organism evidence="14">
    <name type="scientific">Quercus suber</name>
    <name type="common">Cork oak</name>
    <dbReference type="NCBI Taxonomy" id="58331"/>
    <lineage>
        <taxon>Eukaryota</taxon>
        <taxon>Viridiplantae</taxon>
        <taxon>Streptophyta</taxon>
        <taxon>Embryophyta</taxon>
        <taxon>Tracheophyta</taxon>
        <taxon>Spermatophyta</taxon>
        <taxon>Magnoliopsida</taxon>
        <taxon>eudicotyledons</taxon>
        <taxon>Gunneridae</taxon>
        <taxon>Pentapetalae</taxon>
        <taxon>rosids</taxon>
        <taxon>fabids</taxon>
        <taxon>Fagales</taxon>
        <taxon>Fagaceae</taxon>
        <taxon>Quercus</taxon>
    </lineage>
</organism>
<dbReference type="EMBL" id="PKMF04000006">
    <property type="protein sequence ID" value="KAK7860522.1"/>
    <property type="molecule type" value="Genomic_DNA"/>
</dbReference>
<evidence type="ECO:0000256" key="6">
    <source>
        <dbReference type="ARBA" id="ARBA00022692"/>
    </source>
</evidence>
<name>A0AAW0M941_QUESU</name>
<evidence type="ECO:0000256" key="8">
    <source>
        <dbReference type="ARBA" id="ARBA00022771"/>
    </source>
</evidence>
<evidence type="ECO:0000256" key="9">
    <source>
        <dbReference type="ARBA" id="ARBA00022786"/>
    </source>
</evidence>
<comment type="pathway">
    <text evidence="3">Protein modification; protein ubiquitination.</text>
</comment>
<keyword evidence="6" id="KW-0812">Transmembrane</keyword>
<comment type="caution">
    <text evidence="14">The sequence shown here is derived from an EMBL/GenBank/DDBJ whole genome shotgun (WGS) entry which is preliminary data.</text>
</comment>
<dbReference type="GO" id="GO:0008270">
    <property type="term" value="F:zinc ion binding"/>
    <property type="evidence" value="ECO:0007669"/>
    <property type="project" value="UniProtKB-KW"/>
</dbReference>
<evidence type="ECO:0000256" key="11">
    <source>
        <dbReference type="ARBA" id="ARBA00022989"/>
    </source>
</evidence>
<reference evidence="14" key="3">
    <citation type="submission" date="2023-07" db="EMBL/GenBank/DDBJ databases">
        <title>An improved reference 1 genome and first organelle genomes of Quercus suber.</title>
        <authorList>
            <consortium name="Genosuber Consortium"/>
            <person name="Usie A."/>
            <person name="Serra O."/>
            <person name="Barros P."/>
        </authorList>
    </citation>
    <scope>NUCLEOTIDE SEQUENCE</scope>
    <source>
        <strain evidence="14">HL8</strain>
        <tissue evidence="14">Leaves</tissue>
    </source>
</reference>
<keyword evidence="12" id="KW-0472">Membrane</keyword>
<evidence type="ECO:0000256" key="7">
    <source>
        <dbReference type="ARBA" id="ARBA00022723"/>
    </source>
</evidence>
<dbReference type="PANTHER" id="PTHR45768">
    <property type="entry name" value="E3 UBIQUITIN-PROTEIN LIGASE RNF13-LIKE"/>
    <property type="match status" value="1"/>
</dbReference>
<dbReference type="GO" id="GO:0031625">
    <property type="term" value="F:ubiquitin protein ligase binding"/>
    <property type="evidence" value="ECO:0007669"/>
    <property type="project" value="TreeGrafter"/>
</dbReference>
<evidence type="ECO:0000256" key="5">
    <source>
        <dbReference type="ARBA" id="ARBA00022679"/>
    </source>
</evidence>
<keyword evidence="5" id="KW-0808">Transferase</keyword>
<reference evidence="14" key="1">
    <citation type="submission" date="2017-12" db="EMBL/GenBank/DDBJ databases">
        <authorList>
            <person name="Barbosa P."/>
            <person name="Usie A."/>
            <person name="Ramos A.M."/>
        </authorList>
    </citation>
    <scope>NUCLEOTIDE SEQUENCE</scope>
    <source>
        <strain evidence="14">HL8</strain>
        <tissue evidence="14">Leaves</tissue>
    </source>
</reference>
<keyword evidence="11" id="KW-1133">Transmembrane helix</keyword>
<keyword evidence="8" id="KW-0863">Zinc-finger</keyword>
<proteinExistence type="inferred from homology"/>
<dbReference type="AlphaFoldDB" id="A0AAW0M941"/>
<dbReference type="PANTHER" id="PTHR45768:SF18">
    <property type="entry name" value="RING-H2 FINGER PROTEIN ATL47-RELATED"/>
    <property type="match status" value="1"/>
</dbReference>
<keyword evidence="9" id="KW-0833">Ubl conjugation pathway</keyword>
<evidence type="ECO:0000313" key="14">
    <source>
        <dbReference type="EMBL" id="KAK7860522.1"/>
    </source>
</evidence>
<keyword evidence="10" id="KW-0862">Zinc</keyword>
<comment type="subcellular location">
    <subcellularLocation>
        <location evidence="2">Membrane</location>
        <topology evidence="2">Single-pass membrane protein</topology>
    </subcellularLocation>
</comment>
<evidence type="ECO:0000256" key="1">
    <source>
        <dbReference type="ARBA" id="ARBA00000900"/>
    </source>
</evidence>
<evidence type="ECO:0000256" key="3">
    <source>
        <dbReference type="ARBA" id="ARBA00004906"/>
    </source>
</evidence>